<dbReference type="CDD" id="cd00051">
    <property type="entry name" value="EFh"/>
    <property type="match status" value="1"/>
</dbReference>
<feature type="compositionally biased region" description="Basic and acidic residues" evidence="2">
    <location>
        <begin position="26"/>
        <end position="35"/>
    </location>
</feature>
<feature type="region of interest" description="Disordered" evidence="2">
    <location>
        <begin position="1"/>
        <end position="67"/>
    </location>
</feature>
<dbReference type="GeneID" id="585322"/>
<dbReference type="PANTHER" id="PTHR20875">
    <property type="entry name" value="EF-HAND CALCIUM-BINDING DOMAIN-CONTAINING PROTEIN 6-RELATED"/>
    <property type="match status" value="1"/>
</dbReference>
<keyword evidence="5" id="KW-1185">Reference proteome</keyword>
<dbReference type="AlphaFoldDB" id="A0A7M7P0A7"/>
<dbReference type="InterPro" id="IPR018247">
    <property type="entry name" value="EF_Hand_1_Ca_BS"/>
</dbReference>
<feature type="compositionally biased region" description="Polar residues" evidence="2">
    <location>
        <begin position="1"/>
        <end position="12"/>
    </location>
</feature>
<reference evidence="4" key="2">
    <citation type="submission" date="2021-01" db="UniProtKB">
        <authorList>
            <consortium name="EnsemblMetazoa"/>
        </authorList>
    </citation>
    <scope>IDENTIFICATION</scope>
</reference>
<feature type="region of interest" description="Disordered" evidence="2">
    <location>
        <begin position="772"/>
        <end position="791"/>
    </location>
</feature>
<dbReference type="SUPFAM" id="SSF47473">
    <property type="entry name" value="EF-hand"/>
    <property type="match status" value="3"/>
</dbReference>
<dbReference type="PROSITE" id="PS00018">
    <property type="entry name" value="EF_HAND_1"/>
    <property type="match status" value="2"/>
</dbReference>
<dbReference type="OMA" id="QFRENDG"/>
<protein>
    <recommendedName>
        <fullName evidence="3">EF-hand domain-containing protein</fullName>
    </recommendedName>
</protein>
<dbReference type="Proteomes" id="UP000007110">
    <property type="component" value="Unassembled WGS sequence"/>
</dbReference>
<dbReference type="InterPro" id="IPR011992">
    <property type="entry name" value="EF-hand-dom_pair"/>
</dbReference>
<dbReference type="InParanoid" id="A0A7M7P0A7"/>
<proteinExistence type="predicted"/>
<feature type="region of interest" description="Disordered" evidence="2">
    <location>
        <begin position="656"/>
        <end position="675"/>
    </location>
</feature>
<sequence>MATGIVSNQRNASGFKKQNLPNIEHPMSRLGDRKSMNVTGSNRPDSVMSPRPRQNSSGREARTPPLAQAGRASVVGLHAWDEPDHNLPPLQKDGGKENKRSKKQKHSRMMTWPPAHEQGPGERRAKSAKVPSSAEFLTKYSRDPDELIQVLRVKLVSGFHGLRQMFKGHDPQGKGRVSKSAMGQILYPLIGYITHEDVARLLHRLGLEKDDTLTFDDFIACFRDTEVVQREWLSPVAKKRVAAERRKLHPEEHLRDKDRALPHQKCTAVYGNALLKEKCKHSDFDIRKYLAPACFEPGGTVLGLQLQECLALLGGHLDEEEMTKLWSRYDIENTGALDSAWFFIQLGLDGNGRYNPRARTAPPSRRQKYSQLPLTPRIQEEEELDFPESPRIPTPPSNGRQSNSRMGPARALSADVVSFIIRKLEQPFDKLMSSFQMADNTGNGLLGIEQFKKVLCDYGIKMQYVDAEMMMERCGLRRKDGRVMYRDFLLKYMMRSANGIAHRIIMDSKHKFNTRLNTPQGYLCVDEAEAKLVELIHKDFLSLLGMFKSLDVYNLGLLTQRDFKDTVEKVFNIRMSKDQFNEILYEYGQEDGLVLYSQFLTVFNRRRFIPFQTQPKVQNNQHETSPPDIYRVQESPDEEDQEDEMGAWLAQSAANQEEAMETSKPVNGGGKTKKMEGRYKPVSEIAAEVEVQLKKKGYTVQDSYNRLDPKYTGRLSKTQFYKWLSDMGIALHPSELQELWKAMDIARDGLVHYAELFDFFLHRTKRQPIADKEASLRRAKAGNQPPPVRNSSEMKEMMELYKIPVSTVVEKIRPDVVSNWNGLKERLKSLDPQGYATISTPDFQRLAQRFQFRLTPRELERLTMSFDHHQTGNFHYIDFLRLFSESKKPAQQGGQAYHRNFHKITHQTLKGPEEVTVTDTFDKISRKILGDWRSIRRAFKKADLNGDGHLSIPEFRRILANMKVNIAEEDFYHIVSEVDENMDGNISYEEFLAQLMPR</sequence>
<accession>A0A7M7P0A7</accession>
<evidence type="ECO:0000256" key="2">
    <source>
        <dbReference type="SAM" id="MobiDB-lite"/>
    </source>
</evidence>
<dbReference type="InterPro" id="IPR002048">
    <property type="entry name" value="EF_hand_dom"/>
</dbReference>
<name>A0A7M7P0A7_STRPU</name>
<dbReference type="PROSITE" id="PS50222">
    <property type="entry name" value="EF_HAND_2"/>
    <property type="match status" value="4"/>
</dbReference>
<evidence type="ECO:0000259" key="3">
    <source>
        <dbReference type="PROSITE" id="PS50222"/>
    </source>
</evidence>
<evidence type="ECO:0000256" key="1">
    <source>
        <dbReference type="ARBA" id="ARBA00022837"/>
    </source>
</evidence>
<organism evidence="4 5">
    <name type="scientific">Strongylocentrotus purpuratus</name>
    <name type="common">Purple sea urchin</name>
    <dbReference type="NCBI Taxonomy" id="7668"/>
    <lineage>
        <taxon>Eukaryota</taxon>
        <taxon>Metazoa</taxon>
        <taxon>Echinodermata</taxon>
        <taxon>Eleutherozoa</taxon>
        <taxon>Echinozoa</taxon>
        <taxon>Echinoidea</taxon>
        <taxon>Euechinoidea</taxon>
        <taxon>Echinacea</taxon>
        <taxon>Camarodonta</taxon>
        <taxon>Echinidea</taxon>
        <taxon>Strongylocentrotidae</taxon>
        <taxon>Strongylocentrotus</taxon>
    </lineage>
</organism>
<dbReference type="Pfam" id="PF13499">
    <property type="entry name" value="EF-hand_7"/>
    <property type="match status" value="1"/>
</dbReference>
<dbReference type="Gene3D" id="1.10.238.10">
    <property type="entry name" value="EF-hand"/>
    <property type="match status" value="5"/>
</dbReference>
<feature type="region of interest" description="Disordered" evidence="2">
    <location>
        <begin position="381"/>
        <end position="407"/>
    </location>
</feature>
<evidence type="ECO:0000313" key="5">
    <source>
        <dbReference type="Proteomes" id="UP000007110"/>
    </source>
</evidence>
<reference evidence="5" key="1">
    <citation type="submission" date="2015-02" db="EMBL/GenBank/DDBJ databases">
        <title>Genome sequencing for Strongylocentrotus purpuratus.</title>
        <authorList>
            <person name="Murali S."/>
            <person name="Liu Y."/>
            <person name="Vee V."/>
            <person name="English A."/>
            <person name="Wang M."/>
            <person name="Skinner E."/>
            <person name="Han Y."/>
            <person name="Muzny D.M."/>
            <person name="Worley K.C."/>
            <person name="Gibbs R.A."/>
        </authorList>
    </citation>
    <scope>NUCLEOTIDE SEQUENCE</scope>
</reference>
<dbReference type="PANTHER" id="PTHR20875:SF5">
    <property type="entry name" value="EF-HAND DOMAIN-CONTAINING PROTEIN"/>
    <property type="match status" value="1"/>
</dbReference>
<keyword evidence="1" id="KW-0106">Calcium</keyword>
<feature type="domain" description="EF-hand" evidence="3">
    <location>
        <begin position="966"/>
        <end position="998"/>
    </location>
</feature>
<evidence type="ECO:0000313" key="4">
    <source>
        <dbReference type="EnsemblMetazoa" id="XP_030844333"/>
    </source>
</evidence>
<dbReference type="InterPro" id="IPR052603">
    <property type="entry name" value="EFCB6"/>
</dbReference>
<feature type="region of interest" description="Disordered" evidence="2">
    <location>
        <begin position="80"/>
        <end position="129"/>
    </location>
</feature>
<feature type="compositionally biased region" description="Basic residues" evidence="2">
    <location>
        <begin position="99"/>
        <end position="108"/>
    </location>
</feature>
<dbReference type="EnsemblMetazoa" id="XM_030988473">
    <property type="protein sequence ID" value="XP_030844333"/>
    <property type="gene ID" value="LOC585322"/>
</dbReference>
<feature type="domain" description="EF-hand" evidence="3">
    <location>
        <begin position="930"/>
        <end position="965"/>
    </location>
</feature>
<dbReference type="OrthoDB" id="26525at2759"/>
<feature type="domain" description="EF-hand" evidence="3">
    <location>
        <begin position="731"/>
        <end position="766"/>
    </location>
</feature>
<dbReference type="GO" id="GO:0005509">
    <property type="term" value="F:calcium ion binding"/>
    <property type="evidence" value="ECO:0007669"/>
    <property type="project" value="InterPro"/>
</dbReference>
<dbReference type="SMART" id="SM00054">
    <property type="entry name" value="EFh"/>
    <property type="match status" value="6"/>
</dbReference>
<dbReference type="KEGG" id="spu:585322"/>
<feature type="domain" description="EF-hand" evidence="3">
    <location>
        <begin position="426"/>
        <end position="461"/>
    </location>
</feature>
<feature type="region of interest" description="Disordered" evidence="2">
    <location>
        <begin position="354"/>
        <end position="373"/>
    </location>
</feature>
<dbReference type="RefSeq" id="XP_030844333.1">
    <property type="nucleotide sequence ID" value="XM_030988473.1"/>
</dbReference>